<keyword evidence="3" id="KW-1185">Reference proteome</keyword>
<dbReference type="InterPro" id="IPR002656">
    <property type="entry name" value="Acyl_transf_3_dom"/>
</dbReference>
<protein>
    <submittedName>
        <fullName evidence="2">Acyltransferase</fullName>
    </submittedName>
</protein>
<dbReference type="AlphaFoldDB" id="A0A172Y7A7"/>
<dbReference type="RefSeq" id="WP_025978473.1">
    <property type="nucleotide sequence ID" value="NZ_CP015614.1"/>
</dbReference>
<dbReference type="Pfam" id="PF01757">
    <property type="entry name" value="Acyl_transf_3"/>
    <property type="match status" value="1"/>
</dbReference>
<dbReference type="EMBL" id="CP015614">
    <property type="protein sequence ID" value="ANF54945.1"/>
    <property type="molecule type" value="Genomic_DNA"/>
</dbReference>
<evidence type="ECO:0000259" key="1">
    <source>
        <dbReference type="Pfam" id="PF01757"/>
    </source>
</evidence>
<sequence length="381" mass="41443">MLQAVFSSRNEPPPIGRGGWLDALRFIVAALIILHHFQMSAPVPLAEGLHPVFERGGFLLTNFFLIDSGYVLMRVYGRAVGSGRMSKTDFFLKRALRVFPAHLIVLGLLVALVLVATAAGMPPNHPEWFAWDQLPAQIALVQSFGVPGGIGWNAPTWSISALLGCYVAFPFVLRGLSRIGPWTALILVVVGYLAANELSWAILKYPVYQMPLNLGIWRALPLFILGMGLAWFAQGVWINPRVAGWAGVLAAVALAGVQYFDKHALISLVFISLIILAAGAVPGRRPSKLVEQAAMVSFSMFISNEVVRIAWFGLADAVAGKLALGEAWRWGLWGLGVLAAFVFAFGLHYLIDQPIQNRIRAWLKARGRSAAVSQPVVSLEG</sequence>
<dbReference type="OrthoDB" id="9796461at2"/>
<gene>
    <name evidence="2" type="ORF">DA69_09420</name>
</gene>
<keyword evidence="2" id="KW-0808">Transferase</keyword>
<evidence type="ECO:0000313" key="3">
    <source>
        <dbReference type="Proteomes" id="UP000077603"/>
    </source>
</evidence>
<dbReference type="STRING" id="588932.DA69_09420"/>
<reference evidence="2 3" key="1">
    <citation type="journal article" date="2014" name="Genome Announc.">
        <title>Genome Sequence of a Promising Hydrogen-Producing Facultative Anaerobic Bacterium, Brevundimonas naejangsanensis Strain B1.</title>
        <authorList>
            <person name="Su H."/>
            <person name="Zhang T."/>
            <person name="Bao M."/>
            <person name="Jiang Y."/>
            <person name="Wang Y."/>
            <person name="Tan T."/>
        </authorList>
    </citation>
    <scope>NUCLEOTIDE SEQUENCE [LARGE SCALE GENOMIC DNA]</scope>
    <source>
        <strain evidence="2 3">B1</strain>
    </source>
</reference>
<dbReference type="GO" id="GO:0016747">
    <property type="term" value="F:acyltransferase activity, transferring groups other than amino-acyl groups"/>
    <property type="evidence" value="ECO:0007669"/>
    <property type="project" value="InterPro"/>
</dbReference>
<organism evidence="2 3">
    <name type="scientific">Brevundimonas naejangsanensis</name>
    <dbReference type="NCBI Taxonomy" id="588932"/>
    <lineage>
        <taxon>Bacteria</taxon>
        <taxon>Pseudomonadati</taxon>
        <taxon>Pseudomonadota</taxon>
        <taxon>Alphaproteobacteria</taxon>
        <taxon>Caulobacterales</taxon>
        <taxon>Caulobacteraceae</taxon>
        <taxon>Brevundimonas</taxon>
    </lineage>
</organism>
<accession>A0A172Y7A7</accession>
<evidence type="ECO:0000313" key="2">
    <source>
        <dbReference type="EMBL" id="ANF54945.1"/>
    </source>
</evidence>
<keyword evidence="2" id="KW-0012">Acyltransferase</keyword>
<name>A0A172Y7A7_9CAUL</name>
<dbReference type="eggNOG" id="COG1835">
    <property type="taxonomic scope" value="Bacteria"/>
</dbReference>
<feature type="domain" description="Acyltransferase 3" evidence="1">
    <location>
        <begin position="20"/>
        <end position="347"/>
    </location>
</feature>
<dbReference type="Proteomes" id="UP000077603">
    <property type="component" value="Chromosome"/>
</dbReference>
<proteinExistence type="predicted"/>
<dbReference type="KEGG" id="bne:DA69_09420"/>